<evidence type="ECO:0000313" key="2">
    <source>
        <dbReference type="EMBL" id="KAJ7686924.1"/>
    </source>
</evidence>
<gene>
    <name evidence="2" type="ORF">B0H17DRAFT_863721</name>
</gene>
<proteinExistence type="predicted"/>
<dbReference type="InterPro" id="IPR046521">
    <property type="entry name" value="DUF6698"/>
</dbReference>
<reference evidence="2" key="1">
    <citation type="submission" date="2023-03" db="EMBL/GenBank/DDBJ databases">
        <title>Massive genome expansion in bonnet fungi (Mycena s.s.) driven by repeated elements and novel gene families across ecological guilds.</title>
        <authorList>
            <consortium name="Lawrence Berkeley National Laboratory"/>
            <person name="Harder C.B."/>
            <person name="Miyauchi S."/>
            <person name="Viragh M."/>
            <person name="Kuo A."/>
            <person name="Thoen E."/>
            <person name="Andreopoulos B."/>
            <person name="Lu D."/>
            <person name="Skrede I."/>
            <person name="Drula E."/>
            <person name="Henrissat B."/>
            <person name="Morin E."/>
            <person name="Kohler A."/>
            <person name="Barry K."/>
            <person name="LaButti K."/>
            <person name="Morin E."/>
            <person name="Salamov A."/>
            <person name="Lipzen A."/>
            <person name="Mereny Z."/>
            <person name="Hegedus B."/>
            <person name="Baldrian P."/>
            <person name="Stursova M."/>
            <person name="Weitz H."/>
            <person name="Taylor A."/>
            <person name="Grigoriev I.V."/>
            <person name="Nagy L.G."/>
            <person name="Martin F."/>
            <person name="Kauserud H."/>
        </authorList>
    </citation>
    <scope>NUCLEOTIDE SEQUENCE</scope>
    <source>
        <strain evidence="2">CBHHK067</strain>
    </source>
</reference>
<feature type="non-terminal residue" evidence="2">
    <location>
        <position position="288"/>
    </location>
</feature>
<comment type="caution">
    <text evidence="2">The sequence shown here is derived from an EMBL/GenBank/DDBJ whole genome shotgun (WGS) entry which is preliminary data.</text>
</comment>
<dbReference type="Proteomes" id="UP001221757">
    <property type="component" value="Unassembled WGS sequence"/>
</dbReference>
<evidence type="ECO:0000256" key="1">
    <source>
        <dbReference type="SAM" id="MobiDB-lite"/>
    </source>
</evidence>
<feature type="region of interest" description="Disordered" evidence="1">
    <location>
        <begin position="211"/>
        <end position="234"/>
    </location>
</feature>
<accession>A0AAD7DAJ7</accession>
<evidence type="ECO:0000313" key="3">
    <source>
        <dbReference type="Proteomes" id="UP001221757"/>
    </source>
</evidence>
<dbReference type="Pfam" id="PF20414">
    <property type="entry name" value="DUF6698"/>
    <property type="match status" value="1"/>
</dbReference>
<name>A0AAD7DAJ7_MYCRO</name>
<dbReference type="AlphaFoldDB" id="A0AAD7DAJ7"/>
<sequence>SYITMGRALRKVVSLFDPLEDLVSEYDRREELRVQREEDEDDTPVKHTLEQDRLYRGFQELLKFVPGLKLVLVNTHPLELAEIYSQLRKGAASAHGDDTGSVRAAMVEWVPKGTKEPLIATSRVNRGIESEVTGPLICPVDYDLADPEVRAKIADGDSAFKITADQWPRGVYFNSVYDPVDEEKGLFKSSSLVQTFLHIFTSPQSAVKFEAEDASGEENVRPAGAGPPRKKRKHRFSLSDALQWNEQDGDFDYVLYYSNIVDWFEASPGPIAQKKVDELLAWWDRYVL</sequence>
<keyword evidence="3" id="KW-1185">Reference proteome</keyword>
<organism evidence="2 3">
    <name type="scientific">Mycena rosella</name>
    <name type="common">Pink bonnet</name>
    <name type="synonym">Agaricus rosellus</name>
    <dbReference type="NCBI Taxonomy" id="1033263"/>
    <lineage>
        <taxon>Eukaryota</taxon>
        <taxon>Fungi</taxon>
        <taxon>Dikarya</taxon>
        <taxon>Basidiomycota</taxon>
        <taxon>Agaricomycotina</taxon>
        <taxon>Agaricomycetes</taxon>
        <taxon>Agaricomycetidae</taxon>
        <taxon>Agaricales</taxon>
        <taxon>Marasmiineae</taxon>
        <taxon>Mycenaceae</taxon>
        <taxon>Mycena</taxon>
    </lineage>
</organism>
<feature type="non-terminal residue" evidence="2">
    <location>
        <position position="1"/>
    </location>
</feature>
<dbReference type="EMBL" id="JARKIE010000092">
    <property type="protein sequence ID" value="KAJ7686924.1"/>
    <property type="molecule type" value="Genomic_DNA"/>
</dbReference>
<protein>
    <submittedName>
        <fullName evidence="2">Uncharacterized protein</fullName>
    </submittedName>
</protein>